<feature type="transmembrane region" description="Helical" evidence="2">
    <location>
        <begin position="121"/>
        <end position="140"/>
    </location>
</feature>
<dbReference type="Pfam" id="PF25085">
    <property type="entry name" value="DUF7802"/>
    <property type="match status" value="1"/>
</dbReference>
<feature type="transmembrane region" description="Helical" evidence="2">
    <location>
        <begin position="152"/>
        <end position="178"/>
    </location>
</feature>
<sequence length="534" mass="62254">MDYLLNTYFFYYLPFEISPETKKTIILKAIDVIRVADWACKAQDPRRLIANHTSLLVAECLFVFLGLLTFLHAYRHGGRYIFTWLGIWYLGIVNENAIHWWPSFDYVWHAQSSLTFFGMRVPLYLIFGKYNAILYTSYVISRRMYLPWWSEGSAMGLVALMMDFPYSVISVKLLWLQWHDTDPTISERSYWAPWSVYALNSCIACSFAWSLRVSRYVLLPQKYDWMLFMREFLVTLWAATLGFGIGVYTFYLVFHPIHSVLKISSAVATIILISSYVILVFVSDRNNSRPESRPHPGEKRYWFDELACSVCLLFLFYAILSVIADPANIVADGMHQPIGPCSITETVKTPTFTDIVRNKYLCVKNYDEKYFDFHCLPDQKPRMIANEPLMWYPICGTEFVNRMEYIAVVWFSSIFSVIILYQMGVRSGSTPIDSVKIYVRRRVKNAIRKDAKYRSFDSAASDEDITESNKTDTLSTLIQNESKEAMMNSQEELRSPSDGSFYHSRLPQPSNLRRVRSRKQRNRSQEPVRFTTSE</sequence>
<keyword evidence="2" id="KW-1133">Transmembrane helix</keyword>
<feature type="transmembrane region" description="Helical" evidence="2">
    <location>
        <begin position="81"/>
        <end position="101"/>
    </location>
</feature>
<comment type="caution">
    <text evidence="4">The sequence shown here is derived from an EMBL/GenBank/DDBJ whole genome shotgun (WGS) entry which is preliminary data.</text>
</comment>
<dbReference type="PANTHER" id="PTHR35982:SF1">
    <property type="entry name" value="SPIROCYCLASE, AVEC FAMILY"/>
    <property type="match status" value="1"/>
</dbReference>
<feature type="region of interest" description="Disordered" evidence="1">
    <location>
        <begin position="485"/>
        <end position="534"/>
    </location>
</feature>
<feature type="transmembrane region" description="Helical" evidence="2">
    <location>
        <begin position="190"/>
        <end position="211"/>
    </location>
</feature>
<feature type="transmembrane region" description="Helical" evidence="2">
    <location>
        <begin position="302"/>
        <end position="324"/>
    </location>
</feature>
<dbReference type="PANTHER" id="PTHR35982">
    <property type="entry name" value="AGAP005361-PA"/>
    <property type="match status" value="1"/>
</dbReference>
<evidence type="ECO:0000256" key="2">
    <source>
        <dbReference type="SAM" id="Phobius"/>
    </source>
</evidence>
<proteinExistence type="predicted"/>
<reference evidence="4 5" key="1">
    <citation type="submission" date="2024-08" db="EMBL/GenBank/DDBJ databases">
        <title>Gnathostoma spinigerum genome.</title>
        <authorList>
            <person name="Gonzalez-Bertolin B."/>
            <person name="Monzon S."/>
            <person name="Zaballos A."/>
            <person name="Jimenez P."/>
            <person name="Dekumyoy P."/>
            <person name="Varona S."/>
            <person name="Cuesta I."/>
            <person name="Sumanam S."/>
            <person name="Adisakwattana P."/>
            <person name="Gasser R.B."/>
            <person name="Hernandez-Gonzalez A."/>
            <person name="Young N.D."/>
            <person name="Perteguer M.J."/>
        </authorList>
    </citation>
    <scope>NUCLEOTIDE SEQUENCE [LARGE SCALE GENOMIC DNA]</scope>
    <source>
        <strain evidence="4">AL3</strain>
        <tissue evidence="4">Liver</tissue>
    </source>
</reference>
<name>A0ABD6EE42_9BILA</name>
<feature type="transmembrane region" description="Helical" evidence="2">
    <location>
        <begin position="232"/>
        <end position="254"/>
    </location>
</feature>
<keyword evidence="5" id="KW-1185">Reference proteome</keyword>
<dbReference type="Proteomes" id="UP001608902">
    <property type="component" value="Unassembled WGS sequence"/>
</dbReference>
<gene>
    <name evidence="4" type="ORF">AB6A40_004625</name>
</gene>
<keyword evidence="2" id="KW-0472">Membrane</keyword>
<feature type="transmembrane region" description="Helical" evidence="2">
    <location>
        <begin position="55"/>
        <end position="74"/>
    </location>
</feature>
<protein>
    <recommendedName>
        <fullName evidence="3">DUF7802 domain-containing protein</fullName>
    </recommendedName>
</protein>
<accession>A0ABD6EE42</accession>
<feature type="compositionally biased region" description="Basic residues" evidence="1">
    <location>
        <begin position="513"/>
        <end position="522"/>
    </location>
</feature>
<evidence type="ECO:0000313" key="5">
    <source>
        <dbReference type="Proteomes" id="UP001608902"/>
    </source>
</evidence>
<organism evidence="4 5">
    <name type="scientific">Gnathostoma spinigerum</name>
    <dbReference type="NCBI Taxonomy" id="75299"/>
    <lineage>
        <taxon>Eukaryota</taxon>
        <taxon>Metazoa</taxon>
        <taxon>Ecdysozoa</taxon>
        <taxon>Nematoda</taxon>
        <taxon>Chromadorea</taxon>
        <taxon>Rhabditida</taxon>
        <taxon>Spirurina</taxon>
        <taxon>Gnathostomatomorpha</taxon>
        <taxon>Gnathostomatoidea</taxon>
        <taxon>Gnathostomatidae</taxon>
        <taxon>Gnathostoma</taxon>
    </lineage>
</organism>
<dbReference type="EMBL" id="JBGFUD010002714">
    <property type="protein sequence ID" value="MFH4977916.1"/>
    <property type="molecule type" value="Genomic_DNA"/>
</dbReference>
<evidence type="ECO:0000313" key="4">
    <source>
        <dbReference type="EMBL" id="MFH4977916.1"/>
    </source>
</evidence>
<keyword evidence="2" id="KW-0812">Transmembrane</keyword>
<evidence type="ECO:0000259" key="3">
    <source>
        <dbReference type="Pfam" id="PF25085"/>
    </source>
</evidence>
<dbReference type="InterPro" id="IPR056704">
    <property type="entry name" value="DUF7802"/>
</dbReference>
<feature type="domain" description="DUF7802" evidence="3">
    <location>
        <begin position="1"/>
        <end position="423"/>
    </location>
</feature>
<dbReference type="AlphaFoldDB" id="A0ABD6EE42"/>
<feature type="transmembrane region" description="Helical" evidence="2">
    <location>
        <begin position="405"/>
        <end position="424"/>
    </location>
</feature>
<feature type="transmembrane region" description="Helical" evidence="2">
    <location>
        <begin position="260"/>
        <end position="282"/>
    </location>
</feature>
<evidence type="ECO:0000256" key="1">
    <source>
        <dbReference type="SAM" id="MobiDB-lite"/>
    </source>
</evidence>